<feature type="compositionally biased region" description="Polar residues" evidence="1">
    <location>
        <begin position="63"/>
        <end position="72"/>
    </location>
</feature>
<dbReference type="InterPro" id="IPR040391">
    <property type="entry name" value="BEND5"/>
</dbReference>
<feature type="non-terminal residue" evidence="2">
    <location>
        <position position="165"/>
    </location>
</feature>
<dbReference type="GO" id="GO:0003677">
    <property type="term" value="F:DNA binding"/>
    <property type="evidence" value="ECO:0007669"/>
    <property type="project" value="InterPro"/>
</dbReference>
<gene>
    <name evidence="2" type="ORF">V5799_017638</name>
</gene>
<sequence>MPLQACKKYLSAKPHGKLFVSTLPAKSAVVSRTVPASGPAPRHSLQQSPCPPAAADCGKENTPAASRANQSEPARFEAVGKIVFLGNGTWIPKVAFDRLMKHQKDSVFVREACVEIFSVAGLVGRSVTGGISNRTKAKPKPALDAAKFAALDGPVGGLMRAEFLI</sequence>
<evidence type="ECO:0000313" key="2">
    <source>
        <dbReference type="EMBL" id="KAK8781023.1"/>
    </source>
</evidence>
<feature type="region of interest" description="Disordered" evidence="1">
    <location>
        <begin position="33"/>
        <end position="72"/>
    </location>
</feature>
<accession>A0AAQ4F2P2</accession>
<dbReference type="Gene3D" id="1.10.10.2590">
    <property type="entry name" value="BEN domain"/>
    <property type="match status" value="1"/>
</dbReference>
<protein>
    <submittedName>
        <fullName evidence="2">Uncharacterized protein</fullName>
    </submittedName>
</protein>
<dbReference type="PANTHER" id="PTHR14628">
    <property type="entry name" value="BEN DOMAIN-CONTAINING PROTEIN 5"/>
    <property type="match status" value="1"/>
</dbReference>
<reference evidence="2 3" key="1">
    <citation type="journal article" date="2023" name="Arcadia Sci">
        <title>De novo assembly of a long-read Amblyomma americanum tick genome.</title>
        <authorList>
            <person name="Chou S."/>
            <person name="Poskanzer K.E."/>
            <person name="Rollins M."/>
            <person name="Thuy-Boun P.S."/>
        </authorList>
    </citation>
    <scope>NUCLEOTIDE SEQUENCE [LARGE SCALE GENOMIC DNA]</scope>
    <source>
        <strain evidence="2">F_SG_1</strain>
        <tissue evidence="2">Salivary glands</tissue>
    </source>
</reference>
<evidence type="ECO:0000256" key="1">
    <source>
        <dbReference type="SAM" id="MobiDB-lite"/>
    </source>
</evidence>
<dbReference type="PANTHER" id="PTHR14628:SF1">
    <property type="entry name" value="BEN DOMAIN-CONTAINING PROTEIN 5"/>
    <property type="match status" value="1"/>
</dbReference>
<evidence type="ECO:0000313" key="3">
    <source>
        <dbReference type="Proteomes" id="UP001321473"/>
    </source>
</evidence>
<keyword evidence="3" id="KW-1185">Reference proteome</keyword>
<name>A0AAQ4F2P2_AMBAM</name>
<dbReference type="EMBL" id="JARKHS020008162">
    <property type="protein sequence ID" value="KAK8781023.1"/>
    <property type="molecule type" value="Genomic_DNA"/>
</dbReference>
<comment type="caution">
    <text evidence="2">The sequence shown here is derived from an EMBL/GenBank/DDBJ whole genome shotgun (WGS) entry which is preliminary data.</text>
</comment>
<dbReference type="GO" id="GO:0045892">
    <property type="term" value="P:negative regulation of DNA-templated transcription"/>
    <property type="evidence" value="ECO:0007669"/>
    <property type="project" value="InterPro"/>
</dbReference>
<dbReference type="Proteomes" id="UP001321473">
    <property type="component" value="Unassembled WGS sequence"/>
</dbReference>
<organism evidence="2 3">
    <name type="scientific">Amblyomma americanum</name>
    <name type="common">Lone star tick</name>
    <dbReference type="NCBI Taxonomy" id="6943"/>
    <lineage>
        <taxon>Eukaryota</taxon>
        <taxon>Metazoa</taxon>
        <taxon>Ecdysozoa</taxon>
        <taxon>Arthropoda</taxon>
        <taxon>Chelicerata</taxon>
        <taxon>Arachnida</taxon>
        <taxon>Acari</taxon>
        <taxon>Parasitiformes</taxon>
        <taxon>Ixodida</taxon>
        <taxon>Ixodoidea</taxon>
        <taxon>Ixodidae</taxon>
        <taxon>Amblyomminae</taxon>
        <taxon>Amblyomma</taxon>
    </lineage>
</organism>
<proteinExistence type="predicted"/>
<dbReference type="AlphaFoldDB" id="A0AAQ4F2P2"/>